<gene>
    <name evidence="1" type="primary">tssK</name>
    <name evidence="1" type="ORF">ACFOKJ_00685</name>
</gene>
<accession>A0ABV7TNT7</accession>
<dbReference type="Proteomes" id="UP001595636">
    <property type="component" value="Unassembled WGS sequence"/>
</dbReference>
<reference evidence="2" key="1">
    <citation type="journal article" date="2019" name="Int. J. Syst. Evol. Microbiol.">
        <title>The Global Catalogue of Microorganisms (GCM) 10K type strain sequencing project: providing services to taxonomists for standard genome sequencing and annotation.</title>
        <authorList>
            <consortium name="The Broad Institute Genomics Platform"/>
            <consortium name="The Broad Institute Genome Sequencing Center for Infectious Disease"/>
            <person name="Wu L."/>
            <person name="Ma J."/>
        </authorList>
    </citation>
    <scope>NUCLEOTIDE SEQUENCE [LARGE SCALE GENOMIC DNA]</scope>
    <source>
        <strain evidence="2">KCTC 42195</strain>
    </source>
</reference>
<evidence type="ECO:0000313" key="2">
    <source>
        <dbReference type="Proteomes" id="UP001595636"/>
    </source>
</evidence>
<dbReference type="PANTHER" id="PTHR35566:SF1">
    <property type="entry name" value="TYPE VI SECRETION SYSTEM BASEPLATE COMPONENT TSSK1"/>
    <property type="match status" value="1"/>
</dbReference>
<protein>
    <submittedName>
        <fullName evidence="1">Type VI secretion system baseplate subunit TssK</fullName>
    </submittedName>
</protein>
<dbReference type="Pfam" id="PF05936">
    <property type="entry name" value="T6SS_VasE"/>
    <property type="match status" value="1"/>
</dbReference>
<sequence length="448" mass="49428">MNLHPPLWHEGALLLPQHFQQQQLLHAAEAASAAQLAVAHPWGVRRVLWDSAALETGHLKLQQLQLRLPDGSTVDSRRGQPLPAARLLSDVPAQLSAFTVLLGLPLWEAEGNNVAQPGEHHARARRFVAAHEQVAGLFGEEPSEMGVARLNLVLLLEHEPQADYVCCAIGRFVRNAAGSFEPDTGWLPPALTLDAHDSLQGVASRMADILLARSVRLAARRGERNQNLADYSVSDVSLFWLLNAVNGAWPDLLHLSRHPVQHPERLWLVLARLAAALASFSLEPVLPRIPPYRHDDLQAVFGQLEALVRELLDTVIPSPVVPLQLERLRPTLWHATLHDERLLQDADFFLSVQAAVPGHQLQQQLPVVAKIGAPDEVERILNSALTGVPLQPLERVPSAVPLRLENQYFALDGQHPAFRRMLDARSCSLYIPASLTDAVPELFAVLRA</sequence>
<keyword evidence="2" id="KW-1185">Reference proteome</keyword>
<proteinExistence type="predicted"/>
<evidence type="ECO:0000313" key="1">
    <source>
        <dbReference type="EMBL" id="MFC3624661.1"/>
    </source>
</evidence>
<comment type="caution">
    <text evidence="1">The sequence shown here is derived from an EMBL/GenBank/DDBJ whole genome shotgun (WGS) entry which is preliminary data.</text>
</comment>
<dbReference type="EMBL" id="JBHRYH010000002">
    <property type="protein sequence ID" value="MFC3624661.1"/>
    <property type="molecule type" value="Genomic_DNA"/>
</dbReference>
<dbReference type="NCBIfam" id="TIGR03353">
    <property type="entry name" value="VI_chp_4"/>
    <property type="match status" value="1"/>
</dbReference>
<dbReference type="PANTHER" id="PTHR35566">
    <property type="entry name" value="BLR3599 PROTEIN"/>
    <property type="match status" value="1"/>
</dbReference>
<organism evidence="1 2">
    <name type="scientific">Vogesella amnigena</name>
    <dbReference type="NCBI Taxonomy" id="1507449"/>
    <lineage>
        <taxon>Bacteria</taxon>
        <taxon>Pseudomonadati</taxon>
        <taxon>Pseudomonadota</taxon>
        <taxon>Betaproteobacteria</taxon>
        <taxon>Neisseriales</taxon>
        <taxon>Chromobacteriaceae</taxon>
        <taxon>Vogesella</taxon>
    </lineage>
</organism>
<name>A0ABV7TNT7_9NEIS</name>
<dbReference type="InterPro" id="IPR010263">
    <property type="entry name" value="T6SS_TssK"/>
</dbReference>
<dbReference type="RefSeq" id="WP_390276057.1">
    <property type="nucleotide sequence ID" value="NZ_JBHRYH010000002.1"/>
</dbReference>